<accession>F2R9C4</accession>
<dbReference type="AlphaFoldDB" id="F2R9C4"/>
<proteinExistence type="predicted"/>
<gene>
    <name evidence="1" type="ordered locus">SVEN_5681</name>
</gene>
<evidence type="ECO:0000313" key="2">
    <source>
        <dbReference type="Proteomes" id="UP000006854"/>
    </source>
</evidence>
<sequence length="118" mass="12600">MAPLRSGAAVHPSLSEFGPVPQYPVERQTSQGTHRLRHLGQWSPVLAGDVGSGGNCLRSVLAIDNRAGIDDSLECIPNGGQCLLRRQAVEPVSEVVGEIALERSCSPRAHIRLLVSAR</sequence>
<dbReference type="KEGG" id="sve:SVEN_5681"/>
<dbReference type="HOGENOM" id="CLU_2071917_0_0_11"/>
<dbReference type="Proteomes" id="UP000006854">
    <property type="component" value="Chromosome"/>
</dbReference>
<dbReference type="EMBL" id="FR845719">
    <property type="protein sequence ID" value="CCA58967.1"/>
    <property type="molecule type" value="Genomic_DNA"/>
</dbReference>
<keyword evidence="2" id="KW-1185">Reference proteome</keyword>
<name>F2R9C4_STRVP</name>
<protein>
    <submittedName>
        <fullName evidence="1">Uncharacterized protein</fullName>
    </submittedName>
</protein>
<evidence type="ECO:0000313" key="1">
    <source>
        <dbReference type="EMBL" id="CCA58967.1"/>
    </source>
</evidence>
<organism evidence="1 2">
    <name type="scientific">Streptomyces venezuelae (strain ATCC 10712 / CBS 650.69 / DSM 40230 / JCM 4526 / NBRC 13096 / PD 04745)</name>
    <dbReference type="NCBI Taxonomy" id="953739"/>
    <lineage>
        <taxon>Bacteria</taxon>
        <taxon>Bacillati</taxon>
        <taxon>Actinomycetota</taxon>
        <taxon>Actinomycetes</taxon>
        <taxon>Kitasatosporales</taxon>
        <taxon>Streptomycetaceae</taxon>
        <taxon>Streptomyces</taxon>
    </lineage>
</organism>
<reference evidence="1 2" key="1">
    <citation type="journal article" date="2011" name="BMC Genomics">
        <title>Genome-wide analysis of the role of GlnR in Streptomyces venezuelae provides new insights into global nitrogen regulation in actinomycetes.</title>
        <authorList>
            <person name="Pullan S.T."/>
            <person name="Bibb M.J."/>
            <person name="Merrick M."/>
        </authorList>
    </citation>
    <scope>NUCLEOTIDE SEQUENCE [LARGE SCALE GENOMIC DNA]</scope>
    <source>
        <strain evidence="1">ATCC 10712</strain>
    </source>
</reference>